<dbReference type="AlphaFoldDB" id="A0AAW1SVS5"/>
<gene>
    <name evidence="2" type="ORF">WJX84_006163</name>
</gene>
<feature type="compositionally biased region" description="Acidic residues" evidence="1">
    <location>
        <begin position="285"/>
        <end position="306"/>
    </location>
</feature>
<feature type="compositionally biased region" description="Low complexity" evidence="1">
    <location>
        <begin position="12"/>
        <end position="22"/>
    </location>
</feature>
<reference evidence="2 3" key="1">
    <citation type="journal article" date="2024" name="Nat. Commun.">
        <title>Phylogenomics reveals the evolutionary origins of lichenization in chlorophyte algae.</title>
        <authorList>
            <person name="Puginier C."/>
            <person name="Libourel C."/>
            <person name="Otte J."/>
            <person name="Skaloud P."/>
            <person name="Haon M."/>
            <person name="Grisel S."/>
            <person name="Petersen M."/>
            <person name="Berrin J.G."/>
            <person name="Delaux P.M."/>
            <person name="Dal Grande F."/>
            <person name="Keller J."/>
        </authorList>
    </citation>
    <scope>NUCLEOTIDE SEQUENCE [LARGE SCALE GENOMIC DNA]</scope>
    <source>
        <strain evidence="2 3">SAG 2523</strain>
    </source>
</reference>
<sequence>MTSPRSSPGQPTSPSLGPLGQPSPKPYGGLSPKPYGGPNPSPYGGPTLSPPGPSPSSPYGGPSSPSSSPYGGPTPSPPGASPSSPYGGPFPPSSYPYGGPIPGPYGGYSPCPYGGYLPDGGYSGGYNGLIWPSLSWDGDDAMEDESSIVLDGYAQCSGQNNCPFMDAESCATVPWEGFSCKKGYKCFTWSKKSSQCMPTGSIEVYREMKHMAEEAGKSKGTSKSHSSPNPSSTSSSKKHGDRIALPPSLAADADKLLSLGVLPVQSGSDFTDGPYTKAAATGNSDADDSDDDGTSDGDNEDGDGTS</sequence>
<evidence type="ECO:0000313" key="2">
    <source>
        <dbReference type="EMBL" id="KAK9861394.1"/>
    </source>
</evidence>
<dbReference type="Proteomes" id="UP001485043">
    <property type="component" value="Unassembled WGS sequence"/>
</dbReference>
<feature type="compositionally biased region" description="Pro residues" evidence="1">
    <location>
        <begin position="35"/>
        <end position="56"/>
    </location>
</feature>
<organism evidence="2 3">
    <name type="scientific">Apatococcus fuscideae</name>
    <dbReference type="NCBI Taxonomy" id="2026836"/>
    <lineage>
        <taxon>Eukaryota</taxon>
        <taxon>Viridiplantae</taxon>
        <taxon>Chlorophyta</taxon>
        <taxon>core chlorophytes</taxon>
        <taxon>Trebouxiophyceae</taxon>
        <taxon>Chlorellales</taxon>
        <taxon>Chlorellaceae</taxon>
        <taxon>Apatococcus</taxon>
    </lineage>
</organism>
<feature type="compositionally biased region" description="Low complexity" evidence="1">
    <location>
        <begin position="57"/>
        <end position="71"/>
    </location>
</feature>
<name>A0AAW1SVS5_9CHLO</name>
<feature type="compositionally biased region" description="Polar residues" evidence="1">
    <location>
        <begin position="1"/>
        <end position="10"/>
    </location>
</feature>
<protein>
    <submittedName>
        <fullName evidence="2">Uncharacterized protein</fullName>
    </submittedName>
</protein>
<evidence type="ECO:0000313" key="3">
    <source>
        <dbReference type="Proteomes" id="UP001485043"/>
    </source>
</evidence>
<feature type="compositionally biased region" description="Low complexity" evidence="1">
    <location>
        <begin position="218"/>
        <end position="235"/>
    </location>
</feature>
<dbReference type="EMBL" id="JALJOV010000767">
    <property type="protein sequence ID" value="KAK9861394.1"/>
    <property type="molecule type" value="Genomic_DNA"/>
</dbReference>
<feature type="region of interest" description="Disordered" evidence="1">
    <location>
        <begin position="1"/>
        <end position="91"/>
    </location>
</feature>
<proteinExistence type="predicted"/>
<comment type="caution">
    <text evidence="2">The sequence shown here is derived from an EMBL/GenBank/DDBJ whole genome shotgun (WGS) entry which is preliminary data.</text>
</comment>
<evidence type="ECO:0000256" key="1">
    <source>
        <dbReference type="SAM" id="MobiDB-lite"/>
    </source>
</evidence>
<feature type="region of interest" description="Disordered" evidence="1">
    <location>
        <begin position="212"/>
        <end position="247"/>
    </location>
</feature>
<feature type="region of interest" description="Disordered" evidence="1">
    <location>
        <begin position="264"/>
        <end position="306"/>
    </location>
</feature>
<keyword evidence="3" id="KW-1185">Reference proteome</keyword>
<accession>A0AAW1SVS5</accession>